<name>A0ABP9VAV7_9DEIO</name>
<organism evidence="1 2">
    <name type="scientific">Deinococcus xinjiangensis</name>
    <dbReference type="NCBI Taxonomy" id="457454"/>
    <lineage>
        <taxon>Bacteria</taxon>
        <taxon>Thermotogati</taxon>
        <taxon>Deinococcota</taxon>
        <taxon>Deinococci</taxon>
        <taxon>Deinococcales</taxon>
        <taxon>Deinococcaceae</taxon>
        <taxon>Deinococcus</taxon>
    </lineage>
</organism>
<dbReference type="RefSeq" id="WP_353540379.1">
    <property type="nucleotide sequence ID" value="NZ_BAABRN010000001.1"/>
</dbReference>
<protein>
    <recommendedName>
        <fullName evidence="3">DNA primase small subunit</fullName>
    </recommendedName>
</protein>
<dbReference type="Gene3D" id="3.90.920.10">
    <property type="entry name" value="DNA primase, PRIM domain"/>
    <property type="match status" value="1"/>
</dbReference>
<reference evidence="1 2" key="1">
    <citation type="submission" date="2024-02" db="EMBL/GenBank/DDBJ databases">
        <title>Deinococcus xinjiangensis NBRC 107630.</title>
        <authorList>
            <person name="Ichikawa N."/>
            <person name="Katano-Makiyama Y."/>
            <person name="Hidaka K."/>
        </authorList>
    </citation>
    <scope>NUCLEOTIDE SEQUENCE [LARGE SCALE GENOMIC DNA]</scope>
    <source>
        <strain evidence="1 2">NBRC 107630</strain>
    </source>
</reference>
<comment type="caution">
    <text evidence="1">The sequence shown here is derived from an EMBL/GenBank/DDBJ whole genome shotgun (WGS) entry which is preliminary data.</text>
</comment>
<evidence type="ECO:0000313" key="2">
    <source>
        <dbReference type="Proteomes" id="UP001458946"/>
    </source>
</evidence>
<proteinExistence type="predicted"/>
<dbReference type="Proteomes" id="UP001458946">
    <property type="component" value="Unassembled WGS sequence"/>
</dbReference>
<accession>A0ABP9VAV7</accession>
<evidence type="ECO:0008006" key="3">
    <source>
        <dbReference type="Google" id="ProtNLM"/>
    </source>
</evidence>
<keyword evidence="2" id="KW-1185">Reference proteome</keyword>
<dbReference type="SUPFAM" id="SSF56747">
    <property type="entry name" value="Prim-pol domain"/>
    <property type="match status" value="1"/>
</dbReference>
<evidence type="ECO:0000313" key="1">
    <source>
        <dbReference type="EMBL" id="GAA5500393.1"/>
    </source>
</evidence>
<dbReference type="EMBL" id="BAABRN010000001">
    <property type="protein sequence ID" value="GAA5500393.1"/>
    <property type="molecule type" value="Genomic_DNA"/>
</dbReference>
<sequence>MIERLPSYPVHEYGSATEAGWYCPICRTGRLVIAVPHPDPEPDELACPECASVFLSGWRRNVWAEQPPATLRGTPVSKLGSFFESIQAYMVPPRLAETALEEPLGYLADFVVDIDRADPEVSRADAKTVYEYLDDLAPGQVRLYFSGGKGYHLVLPWQALGSVPSSTLNEREYRQLASLISRETGVMPDYKIYSPARMLRMPDSWHPKTGLYKVEITIEELPDAEYHAGMPRGPVNLTPPSFSPAAAQLFERACVRAKEMQKFDSEPTFKYESFGGAEPPCIARVLKSGLPYQGSRHAMYLMLARYWKSAGIPIEQARTRGREFAEREDQHANTPKALRVRDMLEVVRYIYAGASGFSCVGPKSVGLCHPSCQIRKIEEYPLAQMMVMNGIMN</sequence>
<gene>
    <name evidence="1" type="ORF">Dxin01_00114</name>
</gene>